<accession>A0A9X4C5K5</accession>
<dbReference type="RefSeq" id="WP_095050511.1">
    <property type="nucleotide sequence ID" value="NZ_JAMDHA010000029.1"/>
</dbReference>
<evidence type="ECO:0000313" key="1">
    <source>
        <dbReference type="EMBL" id="MDD1010614.1"/>
    </source>
</evidence>
<keyword evidence="2" id="KW-1185">Reference proteome</keyword>
<sequence length="61" mass="7235">MLDRKKNDHINLEYAGSETTVLTDIERRLIDLYRRLSRIEQQQVRRVAEILAINPKEKVEG</sequence>
<dbReference type="AlphaFoldDB" id="A0A9X4C5K5"/>
<reference evidence="1 2" key="1">
    <citation type="submission" date="2022-05" db="EMBL/GenBank/DDBJ databases">
        <title>Novel Pseudomonas spp. Isolated from a Rainbow Trout Aquaculture Facility.</title>
        <authorList>
            <person name="Testerman T."/>
            <person name="Graf J."/>
        </authorList>
    </citation>
    <scope>NUCLEOTIDE SEQUENCE [LARGE SCALE GENOMIC DNA]</scope>
    <source>
        <strain evidence="1 2">ID1042</strain>
    </source>
</reference>
<gene>
    <name evidence="1" type="ORF">M5G27_24375</name>
</gene>
<dbReference type="Proteomes" id="UP001148185">
    <property type="component" value="Unassembled WGS sequence"/>
</dbReference>
<protein>
    <submittedName>
        <fullName evidence="1">Uncharacterized protein</fullName>
    </submittedName>
</protein>
<name>A0A9X4C5K5_9PSED</name>
<organism evidence="1 2">
    <name type="scientific">Pseudomonas shahriarae</name>
    <dbReference type="NCBI Taxonomy" id="2745512"/>
    <lineage>
        <taxon>Bacteria</taxon>
        <taxon>Pseudomonadati</taxon>
        <taxon>Pseudomonadota</taxon>
        <taxon>Gammaproteobacteria</taxon>
        <taxon>Pseudomonadales</taxon>
        <taxon>Pseudomonadaceae</taxon>
        <taxon>Pseudomonas</taxon>
    </lineage>
</organism>
<proteinExistence type="predicted"/>
<dbReference type="EMBL" id="JAMDHA010000029">
    <property type="protein sequence ID" value="MDD1010614.1"/>
    <property type="molecule type" value="Genomic_DNA"/>
</dbReference>
<comment type="caution">
    <text evidence="1">The sequence shown here is derived from an EMBL/GenBank/DDBJ whole genome shotgun (WGS) entry which is preliminary data.</text>
</comment>
<evidence type="ECO:0000313" key="2">
    <source>
        <dbReference type="Proteomes" id="UP001148185"/>
    </source>
</evidence>